<dbReference type="EMBL" id="JBHRSJ010000036">
    <property type="protein sequence ID" value="MFC2974707.1"/>
    <property type="molecule type" value="Genomic_DNA"/>
</dbReference>
<sequence length="225" mass="25279">MAIAKCKECGGQVSTSAKTCPHCGAKVRRKVGAIGWVFVLFVVLPIAWNYGEWLQKATSVEDKEFVSQDSAVSISEHGKSPAKPVEKWYRYEYKDQMTDEVIIVLKSRSLNSTVFDFPYQMPGGSYLTLNFRKHGNELDAFLSVDKGQMLCSYSDCYFNLRIGNGQVKKWAGLQSTTNNSEIMFVRDAKQLESIVKSGGKLRIGIDFYRAGIRAFDFDVGEYPGF</sequence>
<feature type="transmembrane region" description="Helical" evidence="1">
    <location>
        <begin position="31"/>
        <end position="51"/>
    </location>
</feature>
<keyword evidence="1" id="KW-0812">Transmembrane</keyword>
<name>A0ABV7B1V7_9GAMM</name>
<keyword evidence="1" id="KW-0472">Membrane</keyword>
<evidence type="ECO:0000256" key="1">
    <source>
        <dbReference type="SAM" id="Phobius"/>
    </source>
</evidence>
<evidence type="ECO:0008006" key="4">
    <source>
        <dbReference type="Google" id="ProtNLM"/>
    </source>
</evidence>
<comment type="caution">
    <text evidence="2">The sequence shown here is derived from an EMBL/GenBank/DDBJ whole genome shotgun (WGS) entry which is preliminary data.</text>
</comment>
<organism evidence="2 3">
    <name type="scientific">Azotobacter bryophylli</name>
    <dbReference type="NCBI Taxonomy" id="1986537"/>
    <lineage>
        <taxon>Bacteria</taxon>
        <taxon>Pseudomonadati</taxon>
        <taxon>Pseudomonadota</taxon>
        <taxon>Gammaproteobacteria</taxon>
        <taxon>Pseudomonadales</taxon>
        <taxon>Pseudomonadaceae</taxon>
        <taxon>Azotobacter</taxon>
    </lineage>
</organism>
<keyword evidence="3" id="KW-1185">Reference proteome</keyword>
<protein>
    <recommendedName>
        <fullName evidence="4">Zinc ribbon domain-containing protein</fullName>
    </recommendedName>
</protein>
<keyword evidence="1" id="KW-1133">Transmembrane helix</keyword>
<dbReference type="RefSeq" id="WP_377816979.1">
    <property type="nucleotide sequence ID" value="NZ_JBHRSJ010000036.1"/>
</dbReference>
<reference evidence="3" key="1">
    <citation type="journal article" date="2019" name="Int. J. Syst. Evol. Microbiol.">
        <title>The Global Catalogue of Microorganisms (GCM) 10K type strain sequencing project: providing services to taxonomists for standard genome sequencing and annotation.</title>
        <authorList>
            <consortium name="The Broad Institute Genomics Platform"/>
            <consortium name="The Broad Institute Genome Sequencing Center for Infectious Disease"/>
            <person name="Wu L."/>
            <person name="Ma J."/>
        </authorList>
    </citation>
    <scope>NUCLEOTIDE SEQUENCE [LARGE SCALE GENOMIC DNA]</scope>
    <source>
        <strain evidence="3">KCTC 62195</strain>
    </source>
</reference>
<accession>A0ABV7B1V7</accession>
<gene>
    <name evidence="2" type="ORF">ACFOJE_21170</name>
</gene>
<evidence type="ECO:0000313" key="2">
    <source>
        <dbReference type="EMBL" id="MFC2974707.1"/>
    </source>
</evidence>
<dbReference type="Proteomes" id="UP001595457">
    <property type="component" value="Unassembled WGS sequence"/>
</dbReference>
<proteinExistence type="predicted"/>
<evidence type="ECO:0000313" key="3">
    <source>
        <dbReference type="Proteomes" id="UP001595457"/>
    </source>
</evidence>